<dbReference type="Gene3D" id="3.80.10.10">
    <property type="entry name" value="Ribonuclease Inhibitor"/>
    <property type="match status" value="1"/>
</dbReference>
<name>A0ABR2LI53_9ASPA</name>
<feature type="domain" description="Disease resistance protein At4g27190-like leucine-rich repeats" evidence="1">
    <location>
        <begin position="39"/>
        <end position="165"/>
    </location>
</feature>
<dbReference type="PANTHER" id="PTHR33463">
    <property type="entry name" value="NB-ARC DOMAIN-CONTAINING PROTEIN-RELATED"/>
    <property type="match status" value="1"/>
</dbReference>
<dbReference type="InterPro" id="IPR057135">
    <property type="entry name" value="At4g27190-like_LRR"/>
</dbReference>
<dbReference type="EMBL" id="JBBWWR010000019">
    <property type="protein sequence ID" value="KAK8941825.1"/>
    <property type="molecule type" value="Genomic_DNA"/>
</dbReference>
<evidence type="ECO:0000259" key="1">
    <source>
        <dbReference type="Pfam" id="PF23247"/>
    </source>
</evidence>
<organism evidence="2 3">
    <name type="scientific">Platanthera guangdongensis</name>
    <dbReference type="NCBI Taxonomy" id="2320717"/>
    <lineage>
        <taxon>Eukaryota</taxon>
        <taxon>Viridiplantae</taxon>
        <taxon>Streptophyta</taxon>
        <taxon>Embryophyta</taxon>
        <taxon>Tracheophyta</taxon>
        <taxon>Spermatophyta</taxon>
        <taxon>Magnoliopsida</taxon>
        <taxon>Liliopsida</taxon>
        <taxon>Asparagales</taxon>
        <taxon>Orchidaceae</taxon>
        <taxon>Orchidoideae</taxon>
        <taxon>Orchideae</taxon>
        <taxon>Orchidinae</taxon>
        <taxon>Platanthera</taxon>
    </lineage>
</organism>
<evidence type="ECO:0000313" key="3">
    <source>
        <dbReference type="Proteomes" id="UP001412067"/>
    </source>
</evidence>
<reference evidence="2 3" key="1">
    <citation type="journal article" date="2022" name="Nat. Plants">
        <title>Genomes of leafy and leafless Platanthera orchids illuminate the evolution of mycoheterotrophy.</title>
        <authorList>
            <person name="Li M.H."/>
            <person name="Liu K.W."/>
            <person name="Li Z."/>
            <person name="Lu H.C."/>
            <person name="Ye Q.L."/>
            <person name="Zhang D."/>
            <person name="Wang J.Y."/>
            <person name="Li Y.F."/>
            <person name="Zhong Z.M."/>
            <person name="Liu X."/>
            <person name="Yu X."/>
            <person name="Liu D.K."/>
            <person name="Tu X.D."/>
            <person name="Liu B."/>
            <person name="Hao Y."/>
            <person name="Liao X.Y."/>
            <person name="Jiang Y.T."/>
            <person name="Sun W.H."/>
            <person name="Chen J."/>
            <person name="Chen Y.Q."/>
            <person name="Ai Y."/>
            <person name="Zhai J.W."/>
            <person name="Wu S.S."/>
            <person name="Zhou Z."/>
            <person name="Hsiao Y.Y."/>
            <person name="Wu W.L."/>
            <person name="Chen Y.Y."/>
            <person name="Lin Y.F."/>
            <person name="Hsu J.L."/>
            <person name="Li C.Y."/>
            <person name="Wang Z.W."/>
            <person name="Zhao X."/>
            <person name="Zhong W.Y."/>
            <person name="Ma X.K."/>
            <person name="Ma L."/>
            <person name="Huang J."/>
            <person name="Chen G.Z."/>
            <person name="Huang M.Z."/>
            <person name="Huang L."/>
            <person name="Peng D.H."/>
            <person name="Luo Y.B."/>
            <person name="Zou S.Q."/>
            <person name="Chen S.P."/>
            <person name="Lan S."/>
            <person name="Tsai W.C."/>
            <person name="Van de Peer Y."/>
            <person name="Liu Z.J."/>
        </authorList>
    </citation>
    <scope>NUCLEOTIDE SEQUENCE [LARGE SCALE GENOMIC DNA]</scope>
    <source>
        <strain evidence="2">Lor288</strain>
    </source>
</reference>
<dbReference type="InterPro" id="IPR032675">
    <property type="entry name" value="LRR_dom_sf"/>
</dbReference>
<comment type="caution">
    <text evidence="2">The sequence shown here is derived from an EMBL/GenBank/DDBJ whole genome shotgun (WGS) entry which is preliminary data.</text>
</comment>
<dbReference type="Proteomes" id="UP001412067">
    <property type="component" value="Unassembled WGS sequence"/>
</dbReference>
<accession>A0ABR2LI53</accession>
<sequence length="185" mass="21421">MRTNKRTPKEWQNTITMLQKSWPREIEGMEEKIMMKLKASYDNLTEDIIPKCFLLCCLWPEDHSIPKIDLIQMLKIQNCGTLEVVSMKSDGEGSTRSSQKWNLSRLEHMELRNLPAFKEIIWRGVMPAKNAASLTVVNIYGCKKLSDISWAMRLRSLEELTVCSCHDLEQVVHDNHKGIREVAAF</sequence>
<dbReference type="PANTHER" id="PTHR33463:SF218">
    <property type="entry name" value="DISEASE RESISTANCE PROTEIN RPS2-LIKE"/>
    <property type="match status" value="1"/>
</dbReference>
<dbReference type="InterPro" id="IPR050905">
    <property type="entry name" value="Plant_NBS-LRR"/>
</dbReference>
<dbReference type="Pfam" id="PF23247">
    <property type="entry name" value="LRR_RPS2"/>
    <property type="match status" value="1"/>
</dbReference>
<dbReference type="SUPFAM" id="SSF52047">
    <property type="entry name" value="RNI-like"/>
    <property type="match status" value="1"/>
</dbReference>
<protein>
    <submittedName>
        <fullName evidence="2">Disease resistance protein</fullName>
    </submittedName>
</protein>
<gene>
    <name evidence="2" type="ORF">KSP40_PGU008538</name>
</gene>
<keyword evidence="3" id="KW-1185">Reference proteome</keyword>
<proteinExistence type="predicted"/>
<evidence type="ECO:0000313" key="2">
    <source>
        <dbReference type="EMBL" id="KAK8941825.1"/>
    </source>
</evidence>